<sequence length="1186" mass="129177">MEARGERSVSAGGNIGTAITGDHNTVMLAPPVRSAYQEQVRRIAPAELIDRERELNDLAVFCTAASGPSYTWWRAGAWAGKTALMSWFALHPPQGVRIVPFFVTARLGAQNDVVAYVDVVLEQLAELADEGIPAHLTQATREAHLLRLYGEAARACRARGERLVLLVDGLDEDRGVTTGPDAHSIASLLPARPEEGMRVLVAGRLNPPLPGDVPGGHPLHDPAIVRTLPRSPYAEAIRTEAERELKHLIKAGGLEYDLLALVTAAGGGLTADDLAELTEAVPYRVRDVLRTRAGRTFGLRVHVYLLGHEELQTQAEEMLGAAELDRYRGKLHDWADAWRQRGRPDRTPDYLLRGYFRMLRATRNLPRMTDWALDAVRHDRMLEATGGDVAALAEIRTTEDLAIETGAVDLPSVVRLALRREELEGRNHTITRTFPRAWATLGRPGRAEALARGIPRPEARLLALTDVAEVLLDRGDREDALRLLAEVDREAPLGDRGELGKAVIVAWQHAGELDRAERRVRAVSDPKAREWLLPDLALRWARSGAFDRAEALCLEEETASVRARGAGVVAAAWVEADRLDRAEALVRAAGPEAELVVWAWIVDALRRAGRDGAARELLARLDFAACPPHLMRPAAEALTAAGEYDRVVALTPTPWEDGGWDDWEEREWGEALCRVASALADDGEFTRAWSLVARNDDEDWRFRALGAVAKAQAASGAYEEIERRIGESGERQRGWLRYAIVEASTEAGELDRAERMAADGEGELFHEEMLELVIEARARAGAFVRSMELARSLGWTSAYEALVRGVLAAEASGTDAAADAIAEAEAECRRSGRTGSLDAAFTACDLAEAGWRQEAEAVLDALGVPVGPEAETGQSTPEAEHPVRPAGAENIAAALSRTGRFDEAEALFSGLRDSFLYEGLMASHVRRLCVAGQFDRAVGLVEPWTDVGDRLRMEIATHAAAAGEKELARSLAAETSDSKYRVRSWARIAVSLAARGDEEAAAALAEAESQHGTRRADRWATADLMQAYFALGRSAAGERLLSTMAPVRPSDFTGYVVTALVQVGEYDRAEDWVERLVSGEDTGRLALVEGLVAAGQQARAVQLTRRIEESGADPDPRLWLALAPGLEPDRARVLVARAAQRMRLQQVLPALVRVEPRTVSLIVETLCRPAPATPPTAARTSARSET</sequence>
<evidence type="ECO:0000313" key="1">
    <source>
        <dbReference type="EMBL" id="MCI3276115.1"/>
    </source>
</evidence>
<evidence type="ECO:0000313" key="2">
    <source>
        <dbReference type="Proteomes" id="UP001165269"/>
    </source>
</evidence>
<protein>
    <recommendedName>
        <fullName evidence="3">NACHT domain-containing protein</fullName>
    </recommendedName>
</protein>
<organism evidence="1 2">
    <name type="scientific">Streptomyces cylindrosporus</name>
    <dbReference type="NCBI Taxonomy" id="2927583"/>
    <lineage>
        <taxon>Bacteria</taxon>
        <taxon>Bacillati</taxon>
        <taxon>Actinomycetota</taxon>
        <taxon>Actinomycetes</taxon>
        <taxon>Kitasatosporales</taxon>
        <taxon>Streptomycetaceae</taxon>
        <taxon>Streptomyces</taxon>
    </lineage>
</organism>
<proteinExistence type="predicted"/>
<reference evidence="1" key="1">
    <citation type="submission" date="2022-03" db="EMBL/GenBank/DDBJ databases">
        <title>Streptomyces 7R015 and 7R016 isolated from Barleria lupulina in Thailand.</title>
        <authorList>
            <person name="Kanchanasin P."/>
            <person name="Phongsopitanun W."/>
            <person name="Tanasupawat S."/>
        </authorList>
    </citation>
    <scope>NUCLEOTIDE SEQUENCE</scope>
    <source>
        <strain evidence="1">7R015</strain>
    </source>
</reference>
<dbReference type="InterPro" id="IPR011990">
    <property type="entry name" value="TPR-like_helical_dom_sf"/>
</dbReference>
<dbReference type="RefSeq" id="WP_242772297.1">
    <property type="nucleotide sequence ID" value="NZ_JALDAY010000011.1"/>
</dbReference>
<dbReference type="Proteomes" id="UP001165269">
    <property type="component" value="Unassembled WGS sequence"/>
</dbReference>
<dbReference type="Gene3D" id="1.25.40.10">
    <property type="entry name" value="Tetratricopeptide repeat domain"/>
    <property type="match status" value="1"/>
</dbReference>
<dbReference type="EMBL" id="JALDAY010000011">
    <property type="protein sequence ID" value="MCI3276115.1"/>
    <property type="molecule type" value="Genomic_DNA"/>
</dbReference>
<accession>A0ABS9YHV0</accession>
<keyword evidence="2" id="KW-1185">Reference proteome</keyword>
<comment type="caution">
    <text evidence="1">The sequence shown here is derived from an EMBL/GenBank/DDBJ whole genome shotgun (WGS) entry which is preliminary data.</text>
</comment>
<evidence type="ECO:0008006" key="3">
    <source>
        <dbReference type="Google" id="ProtNLM"/>
    </source>
</evidence>
<name>A0ABS9YHV0_9ACTN</name>
<gene>
    <name evidence="1" type="ORF">MQP27_34060</name>
</gene>